<sequence>MVKKVQAIPMVERLGLGEDIPCDIDLYEQRRMAGSFLQSPVGTPGGALQYVTGKPSKAPLPRKLVLEESKIKRLSPQEQDGEAVLKGSKKATAEPIAGLGEKDVLPQAYQLSYRAVKVDYKGPLVVGLSPTAQEIPQSGQAAMSGPVKISFTSTDADGVTSTTEATGTFRLLIGYGTGRAAFSASDFTVDSGPDLPFAKLSWSRLGICAPRIVSSGQGGTSFTSADGGRVALIDPGTDPAATMAFESSQFAASERPGPPGSVGGVFAIQGNAASVMGVFLSKDSP</sequence>
<proteinExistence type="predicted"/>
<keyword evidence="2" id="KW-1185">Reference proteome</keyword>
<gene>
    <name evidence="1" type="ORF">ROA7745_00481</name>
</gene>
<organism evidence="1 2">
    <name type="scientific">Roseovarius aestuarii</name>
    <dbReference type="NCBI Taxonomy" id="475083"/>
    <lineage>
        <taxon>Bacteria</taxon>
        <taxon>Pseudomonadati</taxon>
        <taxon>Pseudomonadota</taxon>
        <taxon>Alphaproteobacteria</taxon>
        <taxon>Rhodobacterales</taxon>
        <taxon>Roseobacteraceae</taxon>
        <taxon>Roseovarius</taxon>
    </lineage>
</organism>
<evidence type="ECO:0000313" key="2">
    <source>
        <dbReference type="Proteomes" id="UP000193224"/>
    </source>
</evidence>
<name>A0A1X7BMB6_9RHOB</name>
<dbReference type="Proteomes" id="UP000193224">
    <property type="component" value="Unassembled WGS sequence"/>
</dbReference>
<reference evidence="1 2" key="1">
    <citation type="submission" date="2017-03" db="EMBL/GenBank/DDBJ databases">
        <authorList>
            <person name="Afonso C.L."/>
            <person name="Miller P.J."/>
            <person name="Scott M.A."/>
            <person name="Spackman E."/>
            <person name="Goraichik I."/>
            <person name="Dimitrov K.M."/>
            <person name="Suarez D.L."/>
            <person name="Swayne D.E."/>
        </authorList>
    </citation>
    <scope>NUCLEOTIDE SEQUENCE [LARGE SCALE GENOMIC DNA]</scope>
    <source>
        <strain evidence="1 2">CECT 7745</strain>
    </source>
</reference>
<evidence type="ECO:0000313" key="1">
    <source>
        <dbReference type="EMBL" id="SMC10674.1"/>
    </source>
</evidence>
<dbReference type="AlphaFoldDB" id="A0A1X7BMB6"/>
<accession>A0A1X7BMB6</accession>
<dbReference type="EMBL" id="FWXB01000001">
    <property type="protein sequence ID" value="SMC10674.1"/>
    <property type="molecule type" value="Genomic_DNA"/>
</dbReference>
<protein>
    <submittedName>
        <fullName evidence="1">Uncharacterized protein</fullName>
    </submittedName>
</protein>